<feature type="compositionally biased region" description="Polar residues" evidence="2">
    <location>
        <begin position="673"/>
        <end position="682"/>
    </location>
</feature>
<accession>F0Y6T9</accession>
<gene>
    <name evidence="3" type="ORF">AURANDRAFT_71409</name>
</gene>
<feature type="coiled-coil region" evidence="1">
    <location>
        <begin position="702"/>
        <end position="729"/>
    </location>
</feature>
<feature type="region of interest" description="Disordered" evidence="2">
    <location>
        <begin position="672"/>
        <end position="693"/>
    </location>
</feature>
<evidence type="ECO:0000313" key="4">
    <source>
        <dbReference type="Proteomes" id="UP000002729"/>
    </source>
</evidence>
<dbReference type="OrthoDB" id="73291at2759"/>
<keyword evidence="4" id="KW-1185">Reference proteome</keyword>
<dbReference type="KEGG" id="aaf:AURANDRAFT_71409"/>
<keyword evidence="1" id="KW-0175">Coiled coil</keyword>
<reference evidence="3 4" key="1">
    <citation type="journal article" date="2011" name="Proc. Natl. Acad. Sci. U.S.A.">
        <title>Niche of harmful alga Aureococcus anophagefferens revealed through ecogenomics.</title>
        <authorList>
            <person name="Gobler C.J."/>
            <person name="Berry D.L."/>
            <person name="Dyhrman S.T."/>
            <person name="Wilhelm S.W."/>
            <person name="Salamov A."/>
            <person name="Lobanov A.V."/>
            <person name="Zhang Y."/>
            <person name="Collier J.L."/>
            <person name="Wurch L.L."/>
            <person name="Kustka A.B."/>
            <person name="Dill B.D."/>
            <person name="Shah M."/>
            <person name="VerBerkmoes N.C."/>
            <person name="Kuo A."/>
            <person name="Terry A."/>
            <person name="Pangilinan J."/>
            <person name="Lindquist E.A."/>
            <person name="Lucas S."/>
            <person name="Paulsen I.T."/>
            <person name="Hattenrath-Lehmann T.K."/>
            <person name="Talmage S.C."/>
            <person name="Walker E.A."/>
            <person name="Koch F."/>
            <person name="Burson A.M."/>
            <person name="Marcoval M.A."/>
            <person name="Tang Y.Z."/>
            <person name="Lecleir G.R."/>
            <person name="Coyne K.J."/>
            <person name="Berg G.M."/>
            <person name="Bertrand E.M."/>
            <person name="Saito M.A."/>
            <person name="Gladyshev V.N."/>
            <person name="Grigoriev I.V."/>
        </authorList>
    </citation>
    <scope>NUCLEOTIDE SEQUENCE [LARGE SCALE GENOMIC DNA]</scope>
    <source>
        <strain evidence="4">CCMP 1984</strain>
    </source>
</reference>
<evidence type="ECO:0000256" key="1">
    <source>
        <dbReference type="SAM" id="Coils"/>
    </source>
</evidence>
<dbReference type="GeneID" id="20228209"/>
<evidence type="ECO:0000256" key="2">
    <source>
        <dbReference type="SAM" id="MobiDB-lite"/>
    </source>
</evidence>
<feature type="coiled-coil region" evidence="1">
    <location>
        <begin position="258"/>
        <end position="357"/>
    </location>
</feature>
<organism evidence="4">
    <name type="scientific">Aureococcus anophagefferens</name>
    <name type="common">Harmful bloom alga</name>
    <dbReference type="NCBI Taxonomy" id="44056"/>
    <lineage>
        <taxon>Eukaryota</taxon>
        <taxon>Sar</taxon>
        <taxon>Stramenopiles</taxon>
        <taxon>Ochrophyta</taxon>
        <taxon>Pelagophyceae</taxon>
        <taxon>Pelagomonadales</taxon>
        <taxon>Pelagomonadaceae</taxon>
        <taxon>Aureococcus</taxon>
    </lineage>
</organism>
<protein>
    <submittedName>
        <fullName evidence="3">Uncharacterized protein</fullName>
    </submittedName>
</protein>
<feature type="region of interest" description="Disordered" evidence="2">
    <location>
        <begin position="594"/>
        <end position="617"/>
    </location>
</feature>
<name>F0Y6T9_AURAN</name>
<dbReference type="InParanoid" id="F0Y6T9"/>
<dbReference type="OMA" id="SNCARER"/>
<dbReference type="EMBL" id="GL833126">
    <property type="protein sequence ID" value="EGB08877.1"/>
    <property type="molecule type" value="Genomic_DNA"/>
</dbReference>
<dbReference type="AlphaFoldDB" id="F0Y6T9"/>
<evidence type="ECO:0000313" key="3">
    <source>
        <dbReference type="EMBL" id="EGB08877.1"/>
    </source>
</evidence>
<proteinExistence type="predicted"/>
<dbReference type="Proteomes" id="UP000002729">
    <property type="component" value="Unassembled WGS sequence"/>
</dbReference>
<sequence>MLSLCDEVAALKLQSLQDRRQVLMLREGTRRLETTVASHEAVLAAADRARVEAETRLLLNGTDNPVKVVQGGPRSPSKSEISTLVDGRALSTFALQLETAQKAPLAQSSLNDTGETSKRLAKANHLVIELTDKLRDAHAATNDARKCAEEVVVHACELGRALRFYEQATAHVHLGPTKSPGLEHAKKFVKMTERGTRDLLTPTFRLENCRTGPSLLDDRHVQTRLQQVATRTISSLKAVVEQKTQALMKSDERLENVRRVARREAAADKAEIERLTERLYQEHHAAINQLRSAVQAIESESIKDVENVVSTASSNSTAFVHETENANAELLQVCEENRQLEQNLHVSNCARERAELRCSEALGEIEAQKVDLVAMAAQLKEAEIVKSNAHYGQNLNFRVKMLQSSLSEKEARIRGLREALVKLKAEFVAAEEARAVTQSTERGKEKNADKLITELQSRAGHLSGQLHAIRSEAKASRSELNVTRTQRDKYKTQLEQTQRQVVEVCSNARVAESRCRELDDSLAKTRGECRELRTAEAQARKHQKKSTSTEQNAMTVEVELLRAQNVALRRAQKKQLEPKAAEYQHLATQLQEEKPHLGRGQTQKREIKSGDRPSAGLSTLTNIRCSTNDLMAVVQKLKCVVEHQNHRMKQLHRQSLAGKVSRVEFQMRDTNNKTELPCTTGTKPDHPGIVTEPDAQTVYEGSDNTKQEREKVEHQLTEENARLRRELEAFDLSFFERIEDLKFNYHQVRMQLEDT</sequence>
<dbReference type="RefSeq" id="XP_009036014.1">
    <property type="nucleotide sequence ID" value="XM_009037766.1"/>
</dbReference>
<dbReference type="eggNOG" id="ENOG502RNWW">
    <property type="taxonomic scope" value="Eukaryota"/>
</dbReference>
<feature type="coiled-coil region" evidence="1">
    <location>
        <begin position="399"/>
        <end position="433"/>
    </location>
</feature>